<reference evidence="2" key="1">
    <citation type="journal article" date="2020" name="Nature">
        <title>Giant virus diversity and host interactions through global metagenomics.</title>
        <authorList>
            <person name="Schulz F."/>
            <person name="Roux S."/>
            <person name="Paez-Espino D."/>
            <person name="Jungbluth S."/>
            <person name="Walsh D.A."/>
            <person name="Denef V.J."/>
            <person name="McMahon K.D."/>
            <person name="Konstantinidis K.T."/>
            <person name="Eloe-Fadrosh E.A."/>
            <person name="Kyrpides N.C."/>
            <person name="Woyke T."/>
        </authorList>
    </citation>
    <scope>NUCLEOTIDE SEQUENCE</scope>
    <source>
        <strain evidence="2">GVMAG-S-1101171-111</strain>
    </source>
</reference>
<evidence type="ECO:0000313" key="2">
    <source>
        <dbReference type="EMBL" id="QHS82785.1"/>
    </source>
</evidence>
<keyword evidence="1" id="KW-0812">Transmembrane</keyword>
<keyword evidence="1" id="KW-0472">Membrane</keyword>
<evidence type="ECO:0008006" key="3">
    <source>
        <dbReference type="Google" id="ProtNLM"/>
    </source>
</evidence>
<keyword evidence="1" id="KW-1133">Transmembrane helix</keyword>
<dbReference type="SUPFAM" id="SSF49899">
    <property type="entry name" value="Concanavalin A-like lectins/glucanases"/>
    <property type="match status" value="1"/>
</dbReference>
<name>A0A6C0AU75_9ZZZZ</name>
<dbReference type="EMBL" id="MN740805">
    <property type="protein sequence ID" value="QHS82785.1"/>
    <property type="molecule type" value="Genomic_DNA"/>
</dbReference>
<proteinExistence type="predicted"/>
<dbReference type="AlphaFoldDB" id="A0A6C0AU75"/>
<dbReference type="InterPro" id="IPR013320">
    <property type="entry name" value="ConA-like_dom_sf"/>
</dbReference>
<organism evidence="2">
    <name type="scientific">viral metagenome</name>
    <dbReference type="NCBI Taxonomy" id="1070528"/>
    <lineage>
        <taxon>unclassified sequences</taxon>
        <taxon>metagenomes</taxon>
        <taxon>organismal metagenomes</taxon>
    </lineage>
</organism>
<sequence length="221" mass="24693">MNWVVIILGIVIVLLVFLLYRYLTNTSSQLAYTVSLKTAQPAITSIADPTTPSYAYSIWVYVNTWASSTRKTIFGRNNNLVLYLDPNSPTLKLGVKMSDGNIQEMVITNNFPIQRWVFIAVSADGQYFDVYMDGKLVKSQRMFNNSVGPAMPPDSTVPVNLGNGWDATVSSFQRYTRPMDPQTAWTKYMAGNGTSMNPFSAYNVNLNVLQNGVQSSQISIW</sequence>
<feature type="transmembrane region" description="Helical" evidence="1">
    <location>
        <begin position="6"/>
        <end position="23"/>
    </location>
</feature>
<accession>A0A6C0AU75</accession>
<evidence type="ECO:0000256" key="1">
    <source>
        <dbReference type="SAM" id="Phobius"/>
    </source>
</evidence>
<dbReference type="Pfam" id="PF13385">
    <property type="entry name" value="Laminin_G_3"/>
    <property type="match status" value="1"/>
</dbReference>
<protein>
    <recommendedName>
        <fullName evidence="3">Lectin/glucanase superfamily protein</fullName>
    </recommendedName>
</protein>
<dbReference type="Gene3D" id="2.60.120.200">
    <property type="match status" value="1"/>
</dbReference>